<dbReference type="GO" id="GO:0043856">
    <property type="term" value="F:anti-sigma factor antagonist activity"/>
    <property type="evidence" value="ECO:0007669"/>
    <property type="project" value="InterPro"/>
</dbReference>
<dbReference type="SUPFAM" id="SSF52091">
    <property type="entry name" value="SpoIIaa-like"/>
    <property type="match status" value="1"/>
</dbReference>
<organism evidence="4 5">
    <name type="scientific">Actinosynnema pretiosum</name>
    <dbReference type="NCBI Taxonomy" id="42197"/>
    <lineage>
        <taxon>Bacteria</taxon>
        <taxon>Bacillati</taxon>
        <taxon>Actinomycetota</taxon>
        <taxon>Actinomycetes</taxon>
        <taxon>Pseudonocardiales</taxon>
        <taxon>Pseudonocardiaceae</taxon>
        <taxon>Actinosynnema</taxon>
    </lineage>
</organism>
<keyword evidence="5" id="KW-1185">Reference proteome</keyword>
<comment type="similarity">
    <text evidence="1 2">Belongs to the anti-sigma-factor antagonist family.</text>
</comment>
<accession>A0A290Z6M6</accession>
<dbReference type="InterPro" id="IPR036513">
    <property type="entry name" value="STAS_dom_sf"/>
</dbReference>
<dbReference type="InterPro" id="IPR002645">
    <property type="entry name" value="STAS_dom"/>
</dbReference>
<dbReference type="Proteomes" id="UP000218505">
    <property type="component" value="Chromosome"/>
</dbReference>
<feature type="domain" description="STAS" evidence="3">
    <location>
        <begin position="7"/>
        <end position="113"/>
    </location>
</feature>
<evidence type="ECO:0000313" key="5">
    <source>
        <dbReference type="Proteomes" id="UP000218505"/>
    </source>
</evidence>
<reference evidence="4" key="1">
    <citation type="submission" date="2017-09" db="EMBL/GenBank/DDBJ databases">
        <title>Complete Genome Sequence of ansamitocin-producing Bacterium Actinosynnema pretiosum X47.</title>
        <authorList>
            <person name="Cao G."/>
            <person name="Zong G."/>
            <person name="Zhong C."/>
            <person name="Fu J."/>
        </authorList>
    </citation>
    <scope>NUCLEOTIDE SEQUENCE [LARGE SCALE GENOMIC DNA]</scope>
    <source>
        <strain evidence="4">X47</strain>
    </source>
</reference>
<dbReference type="CDD" id="cd07043">
    <property type="entry name" value="STAS_anti-anti-sigma_factors"/>
    <property type="match status" value="1"/>
</dbReference>
<dbReference type="NCBIfam" id="TIGR00377">
    <property type="entry name" value="ant_ant_sig"/>
    <property type="match status" value="1"/>
</dbReference>
<gene>
    <name evidence="4" type="ORF">CNX65_16080</name>
</gene>
<dbReference type="PROSITE" id="PS50801">
    <property type="entry name" value="STAS"/>
    <property type="match status" value="1"/>
</dbReference>
<dbReference type="EMBL" id="CP023445">
    <property type="protein sequence ID" value="ATE54622.1"/>
    <property type="molecule type" value="Genomic_DNA"/>
</dbReference>
<dbReference type="Gene3D" id="3.30.750.24">
    <property type="entry name" value="STAS domain"/>
    <property type="match status" value="1"/>
</dbReference>
<name>A0A290Z6M6_9PSEU</name>
<evidence type="ECO:0000259" key="3">
    <source>
        <dbReference type="PROSITE" id="PS50801"/>
    </source>
</evidence>
<dbReference type="AlphaFoldDB" id="A0A290Z6M6"/>
<dbReference type="KEGG" id="apre:CNX65_16080"/>
<evidence type="ECO:0000256" key="1">
    <source>
        <dbReference type="ARBA" id="ARBA00009013"/>
    </source>
</evidence>
<dbReference type="PANTHER" id="PTHR33495">
    <property type="entry name" value="ANTI-SIGMA FACTOR ANTAGONIST TM_1081-RELATED-RELATED"/>
    <property type="match status" value="1"/>
</dbReference>
<protein>
    <recommendedName>
        <fullName evidence="2">Anti-sigma factor antagonist</fullName>
    </recommendedName>
</protein>
<dbReference type="Pfam" id="PF01740">
    <property type="entry name" value="STAS"/>
    <property type="match status" value="1"/>
</dbReference>
<sequence>MTSPETHAITGEVVDGVAVVRASGEIDMANSDDLRVIATDLVDGGAQALVVDLSEVTFFASSGIAALAYLRDRVGRGLVRAVPSRSVRRSLEATAVDKLIPLHENLEEALTAAR</sequence>
<evidence type="ECO:0000256" key="2">
    <source>
        <dbReference type="RuleBase" id="RU003749"/>
    </source>
</evidence>
<dbReference type="PANTHER" id="PTHR33495:SF13">
    <property type="entry name" value="ANTI-SIGMA-F FACTOR ANTAGONIST RSFB"/>
    <property type="match status" value="1"/>
</dbReference>
<evidence type="ECO:0000313" key="4">
    <source>
        <dbReference type="EMBL" id="ATE54622.1"/>
    </source>
</evidence>
<dbReference type="RefSeq" id="WP_015801964.1">
    <property type="nucleotide sequence ID" value="NZ_CP023445.1"/>
</dbReference>
<dbReference type="InterPro" id="IPR003658">
    <property type="entry name" value="Anti-sigma_ant"/>
</dbReference>
<proteinExistence type="inferred from homology"/>